<evidence type="ECO:0000313" key="1">
    <source>
        <dbReference type="EMBL" id="RTH02928.1"/>
    </source>
</evidence>
<dbReference type="AlphaFoldDB" id="A0A430R6C9"/>
<dbReference type="EMBL" id="PELM01000175">
    <property type="protein sequence ID" value="RTH02928.1"/>
    <property type="molecule type" value="Genomic_DNA"/>
</dbReference>
<protein>
    <recommendedName>
        <fullName evidence="3">ABC transporter ATP-binding protein</fullName>
    </recommendedName>
</protein>
<name>A0A430R6C9_THESC</name>
<evidence type="ECO:0000313" key="2">
    <source>
        <dbReference type="Proteomes" id="UP000288082"/>
    </source>
</evidence>
<evidence type="ECO:0008006" key="3">
    <source>
        <dbReference type="Google" id="ProtNLM"/>
    </source>
</evidence>
<sequence>VLDGGRIVEEGTHESLLEAGGLYAELDRIRPRGGEGEVEGSSLPCASYTGMGYGWGGNKPQTVVSLRKVV</sequence>
<dbReference type="Proteomes" id="UP000288082">
    <property type="component" value="Unassembled WGS sequence"/>
</dbReference>
<feature type="non-terminal residue" evidence="1">
    <location>
        <position position="1"/>
    </location>
</feature>
<accession>A0A430R6C9</accession>
<dbReference type="RefSeq" id="WP_153186059.1">
    <property type="nucleotide sequence ID" value="NZ_PELM01000175.1"/>
</dbReference>
<reference evidence="1 2" key="1">
    <citation type="journal article" date="2019" name="Extremophiles">
        <title>Biogeography of thermophiles and predominance of Thermus scotoductus in domestic water heaters.</title>
        <authorList>
            <person name="Wilpiszeski R.L."/>
            <person name="Zhang Z."/>
            <person name="House C.H."/>
        </authorList>
    </citation>
    <scope>NUCLEOTIDE SEQUENCE [LARGE SCALE GENOMIC DNA]</scope>
    <source>
        <strain evidence="1 2">38_S38</strain>
    </source>
</reference>
<gene>
    <name evidence="1" type="ORF">CSW50_06385</name>
</gene>
<proteinExistence type="predicted"/>
<organism evidence="1 2">
    <name type="scientific">Thermus scotoductus</name>
    <dbReference type="NCBI Taxonomy" id="37636"/>
    <lineage>
        <taxon>Bacteria</taxon>
        <taxon>Thermotogati</taxon>
        <taxon>Deinococcota</taxon>
        <taxon>Deinococci</taxon>
        <taxon>Thermales</taxon>
        <taxon>Thermaceae</taxon>
        <taxon>Thermus</taxon>
    </lineage>
</organism>
<comment type="caution">
    <text evidence="1">The sequence shown here is derived from an EMBL/GenBank/DDBJ whole genome shotgun (WGS) entry which is preliminary data.</text>
</comment>